<accession>A0AAJ0FTU0</accession>
<evidence type="ECO:0000259" key="1">
    <source>
        <dbReference type="Pfam" id="PF24854"/>
    </source>
</evidence>
<evidence type="ECO:0000313" key="2">
    <source>
        <dbReference type="EMBL" id="KAK2599103.1"/>
    </source>
</evidence>
<dbReference type="Pfam" id="PF24854">
    <property type="entry name" value="DUF7728"/>
    <property type="match status" value="1"/>
</dbReference>
<organism evidence="2 3">
    <name type="scientific">Conoideocrella luteorostrata</name>
    <dbReference type="NCBI Taxonomy" id="1105319"/>
    <lineage>
        <taxon>Eukaryota</taxon>
        <taxon>Fungi</taxon>
        <taxon>Dikarya</taxon>
        <taxon>Ascomycota</taxon>
        <taxon>Pezizomycotina</taxon>
        <taxon>Sordariomycetes</taxon>
        <taxon>Hypocreomycetidae</taxon>
        <taxon>Hypocreales</taxon>
        <taxon>Clavicipitaceae</taxon>
        <taxon>Conoideocrella</taxon>
    </lineage>
</organism>
<protein>
    <recommendedName>
        <fullName evidence="1">DUF7728 domain-containing protein</fullName>
    </recommendedName>
</protein>
<dbReference type="AlphaFoldDB" id="A0AAJ0FTU0"/>
<feature type="domain" description="DUF7728" evidence="1">
    <location>
        <begin position="34"/>
        <end position="151"/>
    </location>
</feature>
<reference evidence="2" key="1">
    <citation type="submission" date="2023-06" db="EMBL/GenBank/DDBJ databases">
        <title>Conoideocrella luteorostrata (Hypocreales: Clavicipitaceae), a potential biocontrol fungus for elongate hemlock scale in United States Christmas tree production areas.</title>
        <authorList>
            <person name="Barrett H."/>
            <person name="Lovett B."/>
            <person name="Macias A.M."/>
            <person name="Stajich J.E."/>
            <person name="Kasson M.T."/>
        </authorList>
    </citation>
    <scope>NUCLEOTIDE SEQUENCE</scope>
    <source>
        <strain evidence="2">ARSEF 14590</strain>
    </source>
</reference>
<name>A0AAJ0FTU0_9HYPO</name>
<proteinExistence type="predicted"/>
<keyword evidence="3" id="KW-1185">Reference proteome</keyword>
<dbReference type="InterPro" id="IPR056145">
    <property type="entry name" value="DUF7728"/>
</dbReference>
<comment type="caution">
    <text evidence="2">The sequence shown here is derived from an EMBL/GenBank/DDBJ whole genome shotgun (WGS) entry which is preliminary data.</text>
</comment>
<sequence length="185" mass="21211">MKSGNTITRTKPRLDDDLLGDQGECLVLRCKQCPKKDSRIRLDFTVDEKKKILVNGFELYPSHDGDLDPLMTAIVENKGVNATETHEEAINYKLSIADVEKDETEKIELIDIHYNIHKVGRVTVKEVPTVHMRLIKLSTEELLIGILSTKEKLAIFYSRATKWGKKIVRGRRVPHWNKEAFGNEK</sequence>
<evidence type="ECO:0000313" key="3">
    <source>
        <dbReference type="Proteomes" id="UP001251528"/>
    </source>
</evidence>
<gene>
    <name evidence="2" type="ORF">QQS21_005444</name>
</gene>
<dbReference type="Proteomes" id="UP001251528">
    <property type="component" value="Unassembled WGS sequence"/>
</dbReference>
<dbReference type="EMBL" id="JASWJB010000090">
    <property type="protein sequence ID" value="KAK2599103.1"/>
    <property type="molecule type" value="Genomic_DNA"/>
</dbReference>